<feature type="domain" description="EF-hand" evidence="2">
    <location>
        <begin position="23"/>
        <end position="58"/>
    </location>
</feature>
<feature type="chain" id="PRO_5028811267" evidence="1">
    <location>
        <begin position="19"/>
        <end position="180"/>
    </location>
</feature>
<reference evidence="4" key="2">
    <citation type="submission" date="2020-10" db="UniProtKB">
        <authorList>
            <consortium name="WormBaseParasite"/>
        </authorList>
    </citation>
    <scope>IDENTIFICATION</scope>
</reference>
<evidence type="ECO:0000313" key="4">
    <source>
        <dbReference type="WBParaSite" id="Pan_g16029.t1"/>
    </source>
</evidence>
<proteinExistence type="predicted"/>
<evidence type="ECO:0000259" key="2">
    <source>
        <dbReference type="PROSITE" id="PS50222"/>
    </source>
</evidence>
<feature type="signal peptide" evidence="1">
    <location>
        <begin position="1"/>
        <end position="18"/>
    </location>
</feature>
<keyword evidence="1" id="KW-0732">Signal</keyword>
<dbReference type="PROSITE" id="PS50222">
    <property type="entry name" value="EF_HAND_2"/>
    <property type="match status" value="1"/>
</dbReference>
<dbReference type="Proteomes" id="UP000492821">
    <property type="component" value="Unassembled WGS sequence"/>
</dbReference>
<dbReference type="AlphaFoldDB" id="A0A7E4ZT67"/>
<dbReference type="Pfam" id="PF13499">
    <property type="entry name" value="EF-hand_7"/>
    <property type="match status" value="1"/>
</dbReference>
<dbReference type="WBParaSite" id="Pan_g16029.t1">
    <property type="protein sequence ID" value="Pan_g16029.t1"/>
    <property type="gene ID" value="Pan_g16029"/>
</dbReference>
<dbReference type="Gene3D" id="1.10.238.10">
    <property type="entry name" value="EF-hand"/>
    <property type="match status" value="1"/>
</dbReference>
<dbReference type="InterPro" id="IPR011992">
    <property type="entry name" value="EF-hand-dom_pair"/>
</dbReference>
<dbReference type="InterPro" id="IPR002048">
    <property type="entry name" value="EF_hand_dom"/>
</dbReference>
<name>A0A7E4ZT67_PANRE</name>
<accession>A0A7E4ZT67</accession>
<reference evidence="3" key="1">
    <citation type="journal article" date="2013" name="Genetics">
        <title>The draft genome and transcriptome of Panagrellus redivivus are shaped by the harsh demands of a free-living lifestyle.</title>
        <authorList>
            <person name="Srinivasan J."/>
            <person name="Dillman A.R."/>
            <person name="Macchietto M.G."/>
            <person name="Heikkinen L."/>
            <person name="Lakso M."/>
            <person name="Fracchia K.M."/>
            <person name="Antoshechkin I."/>
            <person name="Mortazavi A."/>
            <person name="Wong G."/>
            <person name="Sternberg P.W."/>
        </authorList>
    </citation>
    <scope>NUCLEOTIDE SEQUENCE [LARGE SCALE GENOMIC DNA]</scope>
    <source>
        <strain evidence="3">MT8872</strain>
    </source>
</reference>
<evidence type="ECO:0000313" key="3">
    <source>
        <dbReference type="Proteomes" id="UP000492821"/>
    </source>
</evidence>
<keyword evidence="3" id="KW-1185">Reference proteome</keyword>
<sequence>MRFVQVGFILAIASFVTAEVDKYALRELHVLFQKADQNLDRFLDKTELHKFVTRFVKRSPSVYHLPRINKDADEAGMLLADELFQQADKDSDGRLSYRGTLLRKSDAINFGELVEKVLINLVHEISDKSPPFPDVNPFAHDRVKRNTQSTVKPIITEKHGIATIRELPNPLGTIQLTSNL</sequence>
<organism evidence="3 4">
    <name type="scientific">Panagrellus redivivus</name>
    <name type="common">Microworm</name>
    <dbReference type="NCBI Taxonomy" id="6233"/>
    <lineage>
        <taxon>Eukaryota</taxon>
        <taxon>Metazoa</taxon>
        <taxon>Ecdysozoa</taxon>
        <taxon>Nematoda</taxon>
        <taxon>Chromadorea</taxon>
        <taxon>Rhabditida</taxon>
        <taxon>Tylenchina</taxon>
        <taxon>Panagrolaimomorpha</taxon>
        <taxon>Panagrolaimoidea</taxon>
        <taxon>Panagrolaimidae</taxon>
        <taxon>Panagrellus</taxon>
    </lineage>
</organism>
<dbReference type="SUPFAM" id="SSF47473">
    <property type="entry name" value="EF-hand"/>
    <property type="match status" value="1"/>
</dbReference>
<evidence type="ECO:0000256" key="1">
    <source>
        <dbReference type="SAM" id="SignalP"/>
    </source>
</evidence>
<dbReference type="GO" id="GO:0005509">
    <property type="term" value="F:calcium ion binding"/>
    <property type="evidence" value="ECO:0007669"/>
    <property type="project" value="InterPro"/>
</dbReference>
<protein>
    <submittedName>
        <fullName evidence="4">EF-hand domain-containing protein</fullName>
    </submittedName>
</protein>